<dbReference type="SUPFAM" id="SSF48403">
    <property type="entry name" value="Ankyrin repeat"/>
    <property type="match status" value="1"/>
</dbReference>
<dbReference type="FunCoup" id="G3Q8U1">
    <property type="interactions" value="462"/>
</dbReference>
<evidence type="ECO:0000256" key="1">
    <source>
        <dbReference type="PROSITE-ProRule" id="PRU00023"/>
    </source>
</evidence>
<proteinExistence type="predicted"/>
<organism evidence="3">
    <name type="scientific">Gasterosteus aculeatus</name>
    <name type="common">Three-spined stickleback</name>
    <dbReference type="NCBI Taxonomy" id="69293"/>
    <lineage>
        <taxon>Eukaryota</taxon>
        <taxon>Metazoa</taxon>
        <taxon>Chordata</taxon>
        <taxon>Craniata</taxon>
        <taxon>Vertebrata</taxon>
        <taxon>Euteleostomi</taxon>
        <taxon>Actinopterygii</taxon>
        <taxon>Neopterygii</taxon>
        <taxon>Teleostei</taxon>
        <taxon>Neoteleostei</taxon>
        <taxon>Acanthomorphata</taxon>
        <taxon>Eupercaria</taxon>
        <taxon>Perciformes</taxon>
        <taxon>Cottioidei</taxon>
        <taxon>Gasterosteales</taxon>
        <taxon>Gasterosteidae</taxon>
        <taxon>Gasterosteus</taxon>
    </lineage>
</organism>
<name>G3Q8U1_GASAC</name>
<dbReference type="InParanoid" id="G3Q8U1"/>
<dbReference type="Ensembl" id="ENSGACT00000026356.1">
    <property type="protein sequence ID" value="ENSGACP00000026305.1"/>
    <property type="gene ID" value="ENSGACG00000019911.1"/>
</dbReference>
<dbReference type="OMA" id="GFAHIRS"/>
<dbReference type="PROSITE" id="PS50297">
    <property type="entry name" value="ANK_REP_REGION"/>
    <property type="match status" value="1"/>
</dbReference>
<dbReference type="PANTHER" id="PTHR16058:SF4">
    <property type="entry name" value="DOUBLE ZINC RIBBON AND ANKYRIN REPEAT-CONTAINING PROTEIN 1"/>
    <property type="match status" value="1"/>
</dbReference>
<dbReference type="InterPro" id="IPR052481">
    <property type="entry name" value="DZAN1"/>
</dbReference>
<dbReference type="Gene3D" id="1.25.40.20">
    <property type="entry name" value="Ankyrin repeat-containing domain"/>
    <property type="match status" value="1"/>
</dbReference>
<reference evidence="3" key="2">
    <citation type="submission" date="2024-04" db="UniProtKB">
        <authorList>
            <consortium name="Ensembl"/>
        </authorList>
    </citation>
    <scope>IDENTIFICATION</scope>
</reference>
<evidence type="ECO:0000313" key="3">
    <source>
        <dbReference type="Ensembl" id="ENSGACP00000026305.1"/>
    </source>
</evidence>
<feature type="region of interest" description="Disordered" evidence="2">
    <location>
        <begin position="160"/>
        <end position="183"/>
    </location>
</feature>
<feature type="compositionally biased region" description="Low complexity" evidence="2">
    <location>
        <begin position="167"/>
        <end position="183"/>
    </location>
</feature>
<dbReference type="AlphaFoldDB" id="G3Q8U1"/>
<feature type="region of interest" description="Disordered" evidence="2">
    <location>
        <begin position="374"/>
        <end position="441"/>
    </location>
</feature>
<dbReference type="SMART" id="SM00248">
    <property type="entry name" value="ANK"/>
    <property type="match status" value="1"/>
</dbReference>
<accession>G3Q8U1</accession>
<sequence>MTAGAVSAPLIIPMIHLQTHRAKNHIDTNTPVSIQSDTPDVLIFYTLDGSKPSFGPRESKGSRRYGGPILLPAGRVAVRAVAVTRDGRDSSTVTKVFSVELVESNEDQSLKLFSFQRQCEGTLISSGPLLKPSGINMCNNIINIVCDNITVKLRPPSGGLLTGGLGSPTKPQPAGSSQPSQSAASRQQTDFLRCAQCQRPRPSDPFCGFRAQCGPSLPVLDEQRRRPAEGGQVLRCVLCNSLVPVNTHTCLICEAAVHQQQPQSSGARPRLSSPVPPVGSAACRTWRCFSTKTGASVHLNGWMERGEKFEPVFVLSLCGEPGHAASYVVCWRCGANGPPHAFYCATCGAFLEAPPPPTSCGDITQPVGAAATLQGSAPWRARRPSGPPPPPKVTTPSKDQSTQTSSASELQRKETQRKLQLSKQHSARDQRPPLTSISPGRGFWRKQLDHLCAHLRSYAQNNAPFRTLLGEPRLGQMVSAAIQEDRYEVSLTFSFVSAGGRQRQVEQAADGLGPPAGTETLGATIEPSVDCQRGTWSEDKANDANDAHRPTLRPRPPVRDVQLLKELGPGPGRGRISIIQQLLDQGADPSCCDANGRHALAVAVVNGHHDVLPVLVQRGADVDQQSGEMKNTALHEAAALGSEGLKAAEV</sequence>
<dbReference type="PROSITE" id="PS50088">
    <property type="entry name" value="ANK_REPEAT"/>
    <property type="match status" value="1"/>
</dbReference>
<dbReference type="InterPro" id="IPR002110">
    <property type="entry name" value="Ankyrin_rpt"/>
</dbReference>
<feature type="repeat" description="ANK" evidence="1">
    <location>
        <begin position="595"/>
        <end position="627"/>
    </location>
</feature>
<dbReference type="Pfam" id="PF12796">
    <property type="entry name" value="Ank_2"/>
    <property type="match status" value="1"/>
</dbReference>
<dbReference type="Pfam" id="PF13287">
    <property type="entry name" value="Fn3_assoc"/>
    <property type="match status" value="1"/>
</dbReference>
<protein>
    <submittedName>
        <fullName evidence="3">Uncharacterized protein</fullName>
    </submittedName>
</protein>
<evidence type="ECO:0000256" key="2">
    <source>
        <dbReference type="SAM" id="MobiDB-lite"/>
    </source>
</evidence>
<reference evidence="3" key="1">
    <citation type="submission" date="2006-01" db="EMBL/GenBank/DDBJ databases">
        <authorList>
            <person name="Lindblad-Toh K."/>
            <person name="Mauceli E."/>
            <person name="Grabherr M."/>
            <person name="Chang J.L."/>
            <person name="Lander E.S."/>
        </authorList>
    </citation>
    <scope>NUCLEOTIDE SEQUENCE [LARGE SCALE GENOMIC DNA]</scope>
</reference>
<feature type="compositionally biased region" description="Polar residues" evidence="2">
    <location>
        <begin position="394"/>
        <end position="409"/>
    </location>
</feature>
<dbReference type="PANTHER" id="PTHR16058">
    <property type="entry name" value="DOUBLE ZINC RIBBON AND ANKYRIN REPEAT-CONTAINING PROTEIN 1"/>
    <property type="match status" value="1"/>
</dbReference>
<dbReference type="eggNOG" id="ENOG502QTJR">
    <property type="taxonomic scope" value="Eukaryota"/>
</dbReference>
<dbReference type="InterPro" id="IPR036770">
    <property type="entry name" value="Ankyrin_rpt-contain_sf"/>
</dbReference>
<keyword evidence="1" id="KW-0040">ANK repeat</keyword>
<dbReference type="InterPro" id="IPR026876">
    <property type="entry name" value="Fn3_assoc_repeat"/>
</dbReference>